<accession>A0A0F9A4G3</accession>
<feature type="region of interest" description="Disordered" evidence="2">
    <location>
        <begin position="159"/>
        <end position="206"/>
    </location>
</feature>
<dbReference type="AlphaFoldDB" id="A0A0F9A4G3"/>
<sequence>LNKEDNNMTTFEIEGAKFDADKAVVQHIHKIKSDQKDLQEKNDTLEKEHKELQAKYDALEEAKTKLDKDLEEAKKANPDKIDEEVDVRIGLIEKAKKFDVELKVDDDSGKITLSNEEIKKVIICKDAPEGTAEKLEKADSVYIDARYDAMIELLEANKENSAADGNAEEIHNGDGKTKTDKEPKTSKQSHADMVDDLTHAHEKKEK</sequence>
<dbReference type="EMBL" id="LAZR01059790">
    <property type="protein sequence ID" value="KKK67056.1"/>
    <property type="molecule type" value="Genomic_DNA"/>
</dbReference>
<keyword evidence="1" id="KW-0175">Coiled coil</keyword>
<comment type="caution">
    <text evidence="3">The sequence shown here is derived from an EMBL/GenBank/DDBJ whole genome shotgun (WGS) entry which is preliminary data.</text>
</comment>
<evidence type="ECO:0000256" key="1">
    <source>
        <dbReference type="SAM" id="Coils"/>
    </source>
</evidence>
<feature type="coiled-coil region" evidence="1">
    <location>
        <begin position="28"/>
        <end position="76"/>
    </location>
</feature>
<feature type="non-terminal residue" evidence="3">
    <location>
        <position position="1"/>
    </location>
</feature>
<evidence type="ECO:0000256" key="2">
    <source>
        <dbReference type="SAM" id="MobiDB-lite"/>
    </source>
</evidence>
<feature type="compositionally biased region" description="Basic and acidic residues" evidence="2">
    <location>
        <begin position="168"/>
        <end position="206"/>
    </location>
</feature>
<protein>
    <submittedName>
        <fullName evidence="3">Uncharacterized protein</fullName>
    </submittedName>
</protein>
<reference evidence="3" key="1">
    <citation type="journal article" date="2015" name="Nature">
        <title>Complex archaea that bridge the gap between prokaryotes and eukaryotes.</title>
        <authorList>
            <person name="Spang A."/>
            <person name="Saw J.H."/>
            <person name="Jorgensen S.L."/>
            <person name="Zaremba-Niedzwiedzka K."/>
            <person name="Martijn J."/>
            <person name="Lind A.E."/>
            <person name="van Eijk R."/>
            <person name="Schleper C."/>
            <person name="Guy L."/>
            <person name="Ettema T.J."/>
        </authorList>
    </citation>
    <scope>NUCLEOTIDE SEQUENCE</scope>
</reference>
<proteinExistence type="predicted"/>
<organism evidence="3">
    <name type="scientific">marine sediment metagenome</name>
    <dbReference type="NCBI Taxonomy" id="412755"/>
    <lineage>
        <taxon>unclassified sequences</taxon>
        <taxon>metagenomes</taxon>
        <taxon>ecological metagenomes</taxon>
    </lineage>
</organism>
<name>A0A0F9A4G3_9ZZZZ</name>
<evidence type="ECO:0000313" key="3">
    <source>
        <dbReference type="EMBL" id="KKK67056.1"/>
    </source>
</evidence>
<gene>
    <name evidence="3" type="ORF">LCGC14_2957880</name>
</gene>